<dbReference type="RefSeq" id="WP_344645517.1">
    <property type="nucleotide sequence ID" value="NZ_BAAASS010000017.1"/>
</dbReference>
<feature type="compositionally biased region" description="Pro residues" evidence="2">
    <location>
        <begin position="23"/>
        <end position="34"/>
    </location>
</feature>
<reference evidence="6" key="1">
    <citation type="journal article" date="2019" name="Int. J. Syst. Evol. Microbiol.">
        <title>The Global Catalogue of Microorganisms (GCM) 10K type strain sequencing project: providing services to taxonomists for standard genome sequencing and annotation.</title>
        <authorList>
            <consortium name="The Broad Institute Genomics Platform"/>
            <consortium name="The Broad Institute Genome Sequencing Center for Infectious Disease"/>
            <person name="Wu L."/>
            <person name="Ma J."/>
        </authorList>
    </citation>
    <scope>NUCLEOTIDE SEQUENCE [LARGE SCALE GENOMIC DNA]</scope>
    <source>
        <strain evidence="6">CCM 8479</strain>
    </source>
</reference>
<accession>A0ABW0DKD1</accession>
<proteinExistence type="predicted"/>
<dbReference type="Gene3D" id="3.40.50.2000">
    <property type="entry name" value="Glycogen Phosphorylase B"/>
    <property type="match status" value="2"/>
</dbReference>
<evidence type="ECO:0000256" key="1">
    <source>
        <dbReference type="ARBA" id="ARBA00022679"/>
    </source>
</evidence>
<organism evidence="5 6">
    <name type="scientific">Streptomyces fimbriatus</name>
    <dbReference type="NCBI Taxonomy" id="68197"/>
    <lineage>
        <taxon>Bacteria</taxon>
        <taxon>Bacillati</taxon>
        <taxon>Actinomycetota</taxon>
        <taxon>Actinomycetes</taxon>
        <taxon>Kitasatosporales</taxon>
        <taxon>Streptomycetaceae</taxon>
        <taxon>Streptomyces</taxon>
    </lineage>
</organism>
<comment type="caution">
    <text evidence="5">The sequence shown here is derived from an EMBL/GenBank/DDBJ whole genome shotgun (WGS) entry which is preliminary data.</text>
</comment>
<evidence type="ECO:0000313" key="5">
    <source>
        <dbReference type="EMBL" id="MFC5229776.1"/>
    </source>
</evidence>
<evidence type="ECO:0000256" key="2">
    <source>
        <dbReference type="SAM" id="MobiDB-lite"/>
    </source>
</evidence>
<sequence>MAGHAELTTTTAAPGGAATGPARRPPPAPAPRPLEPSMRVLVTAALPCLLHPLVPLAWALRTAGHEVRVVGRPQVARAARTAGLVGVETGDELTGEPWTDPAAAQAAAADPVVWSAGEPARAARVLAAHLPLLDHLTDDGVLQGVVAAARDWRPELVLWDAHALAGPVAARAAGAAQVRVLSGPDHWGRLVDSAAGQAQDGPDPLSAHLAARAARHQVACDTGRPVLGDATVDPLPACLHHTRGLDHRPVRAVPYDGPATFPAWLRRQPRRPRLLLTLGEPGLPAAPAAQTEKQAPHATVADVFAAVDALDVEVVATMDTGRIPPGTRIPHQVRLLDRLPAHLTLPHCAAVVHDGAPQTLVTAAACGVPQLALPAPRWGTTGVIDAVERAGAGLAADPAALKDQLTRLLEDPGLRSGAARLKEEAAATPSPRELVAGLEELAARVTGRPAHPSTTKGARAA</sequence>
<evidence type="ECO:0000259" key="4">
    <source>
        <dbReference type="Pfam" id="PF21036"/>
    </source>
</evidence>
<feature type="compositionally biased region" description="Low complexity" evidence="2">
    <location>
        <begin position="8"/>
        <end position="22"/>
    </location>
</feature>
<dbReference type="EMBL" id="JBHSKL010000058">
    <property type="protein sequence ID" value="MFC5229776.1"/>
    <property type="molecule type" value="Genomic_DNA"/>
</dbReference>
<dbReference type="InterPro" id="IPR010610">
    <property type="entry name" value="EryCIII-like_C"/>
</dbReference>
<keyword evidence="6" id="KW-1185">Reference proteome</keyword>
<protein>
    <submittedName>
        <fullName evidence="5">Nucleotide disphospho-sugar-binding domain-containing protein</fullName>
    </submittedName>
</protein>
<feature type="domain" description="Erythromycin biosynthesis protein CIII-like N-terminal" evidence="4">
    <location>
        <begin position="58"/>
        <end position="279"/>
    </location>
</feature>
<evidence type="ECO:0000313" key="6">
    <source>
        <dbReference type="Proteomes" id="UP001596156"/>
    </source>
</evidence>
<keyword evidence="1" id="KW-0808">Transferase</keyword>
<dbReference type="Proteomes" id="UP001596156">
    <property type="component" value="Unassembled WGS sequence"/>
</dbReference>
<dbReference type="InterPro" id="IPR048284">
    <property type="entry name" value="EryCIII-like_N"/>
</dbReference>
<dbReference type="Pfam" id="PF06722">
    <property type="entry name" value="EryCIII-like_C"/>
    <property type="match status" value="1"/>
</dbReference>
<dbReference type="Pfam" id="PF21036">
    <property type="entry name" value="EryCIII-like_N"/>
    <property type="match status" value="1"/>
</dbReference>
<feature type="region of interest" description="Disordered" evidence="2">
    <location>
        <begin position="1"/>
        <end position="34"/>
    </location>
</feature>
<feature type="domain" description="Erythromycin biosynthesis protein CIII-like C-terminal" evidence="3">
    <location>
        <begin position="303"/>
        <end position="441"/>
    </location>
</feature>
<name>A0ABW0DKD1_STRFI</name>
<dbReference type="SUPFAM" id="SSF53756">
    <property type="entry name" value="UDP-Glycosyltransferase/glycogen phosphorylase"/>
    <property type="match status" value="1"/>
</dbReference>
<gene>
    <name evidence="5" type="ORF">ACFPN6_35565</name>
</gene>
<evidence type="ECO:0000259" key="3">
    <source>
        <dbReference type="Pfam" id="PF06722"/>
    </source>
</evidence>